<feature type="signal peptide" evidence="3">
    <location>
        <begin position="1"/>
        <end position="19"/>
    </location>
</feature>
<sequence length="112" mass="12425">MQLHILYIILACLALGCDTAEFMGIYRDDKFPGKCAITGELVIDKGVTIKDPTHECRQIVCGSQSIAIFQSCGAISGLPGHCRFGDYINANEPYPHCCERSVICNQKNRTWK</sequence>
<dbReference type="RefSeq" id="XP_034099787.1">
    <property type="nucleotide sequence ID" value="XM_034243896.2"/>
</dbReference>
<dbReference type="PANTHER" id="PTHR39957">
    <property type="entry name" value="AT09846P1-RELATED"/>
    <property type="match status" value="1"/>
</dbReference>
<dbReference type="GeneID" id="117564942"/>
<keyword evidence="2" id="KW-0964">Secreted</keyword>
<dbReference type="SMART" id="SM01318">
    <property type="entry name" value="SVWC"/>
    <property type="match status" value="1"/>
</dbReference>
<comment type="subcellular location">
    <subcellularLocation>
        <location evidence="1">Secreted</location>
    </subcellularLocation>
</comment>
<keyword evidence="3" id="KW-0732">Signal</keyword>
<feature type="domain" description="Single" evidence="4">
    <location>
        <begin position="35"/>
        <end position="104"/>
    </location>
</feature>
<dbReference type="OrthoDB" id="7901229at2759"/>
<keyword evidence="5" id="KW-1185">Reference proteome</keyword>
<protein>
    <submittedName>
        <fullName evidence="6">Venom toxin OcyC11-like</fullName>
    </submittedName>
</protein>
<dbReference type="Pfam" id="PF15430">
    <property type="entry name" value="SVWC"/>
    <property type="match status" value="1"/>
</dbReference>
<dbReference type="InterPro" id="IPR029277">
    <property type="entry name" value="SVWC_dom"/>
</dbReference>
<evidence type="ECO:0000256" key="1">
    <source>
        <dbReference type="ARBA" id="ARBA00004613"/>
    </source>
</evidence>
<evidence type="ECO:0000313" key="6">
    <source>
        <dbReference type="RefSeq" id="XP_034099787.1"/>
    </source>
</evidence>
<proteinExistence type="predicted"/>
<evidence type="ECO:0000256" key="3">
    <source>
        <dbReference type="SAM" id="SignalP"/>
    </source>
</evidence>
<organism evidence="5 6">
    <name type="scientific">Drosophila albomicans</name>
    <name type="common">Fruit fly</name>
    <dbReference type="NCBI Taxonomy" id="7291"/>
    <lineage>
        <taxon>Eukaryota</taxon>
        <taxon>Metazoa</taxon>
        <taxon>Ecdysozoa</taxon>
        <taxon>Arthropoda</taxon>
        <taxon>Hexapoda</taxon>
        <taxon>Insecta</taxon>
        <taxon>Pterygota</taxon>
        <taxon>Neoptera</taxon>
        <taxon>Endopterygota</taxon>
        <taxon>Diptera</taxon>
        <taxon>Brachycera</taxon>
        <taxon>Muscomorpha</taxon>
        <taxon>Ephydroidea</taxon>
        <taxon>Drosophilidae</taxon>
        <taxon>Drosophila</taxon>
    </lineage>
</organism>
<dbReference type="PANTHER" id="PTHR39957:SF1">
    <property type="entry name" value="AT09846P1-RELATED"/>
    <property type="match status" value="1"/>
</dbReference>
<dbReference type="Proteomes" id="UP000515160">
    <property type="component" value="Chromosome 2L"/>
</dbReference>
<dbReference type="AlphaFoldDB" id="A0A6P8XMX3"/>
<name>A0A6P8XMX3_DROAB</name>
<evidence type="ECO:0000259" key="4">
    <source>
        <dbReference type="SMART" id="SM01318"/>
    </source>
</evidence>
<accession>A0A6P8XMX3</accession>
<reference evidence="6" key="1">
    <citation type="submission" date="2025-08" db="UniProtKB">
        <authorList>
            <consortium name="RefSeq"/>
        </authorList>
    </citation>
    <scope>IDENTIFICATION</scope>
    <source>
        <strain evidence="6">15112-1751.03</strain>
        <tissue evidence="6">Whole Adult</tissue>
    </source>
</reference>
<gene>
    <name evidence="6" type="primary">LOC117564942</name>
</gene>
<evidence type="ECO:0000256" key="2">
    <source>
        <dbReference type="ARBA" id="ARBA00022525"/>
    </source>
</evidence>
<dbReference type="GO" id="GO:0005576">
    <property type="term" value="C:extracellular region"/>
    <property type="evidence" value="ECO:0007669"/>
    <property type="project" value="UniProtKB-SubCell"/>
</dbReference>
<feature type="chain" id="PRO_5028356443" evidence="3">
    <location>
        <begin position="20"/>
        <end position="112"/>
    </location>
</feature>
<dbReference type="InterPro" id="IPR053308">
    <property type="entry name" value="Vago-like"/>
</dbReference>
<evidence type="ECO:0000313" key="5">
    <source>
        <dbReference type="Proteomes" id="UP000515160"/>
    </source>
</evidence>